<evidence type="ECO:0000313" key="4">
    <source>
        <dbReference type="EMBL" id="OQV21523.1"/>
    </source>
</evidence>
<dbReference type="GO" id="GO:0004222">
    <property type="term" value="F:metalloendopeptidase activity"/>
    <property type="evidence" value="ECO:0007669"/>
    <property type="project" value="InterPro"/>
</dbReference>
<organism evidence="4 5">
    <name type="scientific">Hypsibius exemplaris</name>
    <name type="common">Freshwater tardigrade</name>
    <dbReference type="NCBI Taxonomy" id="2072580"/>
    <lineage>
        <taxon>Eukaryota</taxon>
        <taxon>Metazoa</taxon>
        <taxon>Ecdysozoa</taxon>
        <taxon>Tardigrada</taxon>
        <taxon>Eutardigrada</taxon>
        <taxon>Parachela</taxon>
        <taxon>Hypsibioidea</taxon>
        <taxon>Hypsibiidae</taxon>
        <taxon>Hypsibius</taxon>
    </lineage>
</organism>
<proteinExistence type="predicted"/>
<feature type="region of interest" description="Disordered" evidence="1">
    <location>
        <begin position="364"/>
        <end position="384"/>
    </location>
</feature>
<feature type="compositionally biased region" description="Low complexity" evidence="1">
    <location>
        <begin position="375"/>
        <end position="384"/>
    </location>
</feature>
<dbReference type="PANTHER" id="PTHR10127:SF850">
    <property type="entry name" value="METALLOENDOPEPTIDASE"/>
    <property type="match status" value="1"/>
</dbReference>
<dbReference type="AlphaFoldDB" id="A0A1W0X226"/>
<keyword evidence="5" id="KW-1185">Reference proteome</keyword>
<dbReference type="Pfam" id="PF01400">
    <property type="entry name" value="Astacin"/>
    <property type="match status" value="1"/>
</dbReference>
<sequence length="422" mass="45099">MSVQEFTFFTVLVLALVWLDSTCASTLSKFPMTITVPDTLAPRATANRDIRYDVWSNPQRILYRLDDLYNETTKAAIREAMAQIARDMSSCIRFEPYNVVTDSREDHLVISPQLNSGTRGATCITFPGRVIRQNAAGQKLVIFQSANGGCLASKRETMAIIIPVLGVRQEIKRPDRDQFIRTFPNNVLTDFQSFGLLNKYEPATVDTSSTFDFLSITMPSQSRFAKPNTVVYSPINATQRLGEFARLSLGDCQGIKKIYPSCGRIRCSDPYSGLESTAATATGSVGAAGSAVSAGGSVASSASATGSVISETGSVISDSGSVSVTTTGSSLPVDPTSLTEFSSSGAGTVILAAFQAVSRPHGAAAGRPGWTIAGRTTPPRSTTTPLTLQAAFQSEDIDLKPIDPPSPFNGLEFWLDTSAKKN</sequence>
<keyword evidence="2" id="KW-0732">Signal</keyword>
<dbReference type="Gene3D" id="3.40.390.10">
    <property type="entry name" value="Collagenase (Catalytic Domain)"/>
    <property type="match status" value="1"/>
</dbReference>
<dbReference type="EMBL" id="MTYJ01000022">
    <property type="protein sequence ID" value="OQV21523.1"/>
    <property type="molecule type" value="Genomic_DNA"/>
</dbReference>
<gene>
    <name evidence="4" type="ORF">BV898_04425</name>
</gene>
<dbReference type="OrthoDB" id="291007at2759"/>
<name>A0A1W0X226_HYPEX</name>
<evidence type="ECO:0000256" key="1">
    <source>
        <dbReference type="SAM" id="MobiDB-lite"/>
    </source>
</evidence>
<reference evidence="5" key="1">
    <citation type="submission" date="2017-01" db="EMBL/GenBank/DDBJ databases">
        <title>Comparative genomics of anhydrobiosis in the tardigrade Hypsibius dujardini.</title>
        <authorList>
            <person name="Yoshida Y."/>
            <person name="Koutsovoulos G."/>
            <person name="Laetsch D."/>
            <person name="Stevens L."/>
            <person name="Kumar S."/>
            <person name="Horikawa D."/>
            <person name="Ishino K."/>
            <person name="Komine S."/>
            <person name="Tomita M."/>
            <person name="Blaxter M."/>
            <person name="Arakawa K."/>
        </authorList>
    </citation>
    <scope>NUCLEOTIDE SEQUENCE [LARGE SCALE GENOMIC DNA]</scope>
    <source>
        <strain evidence="5">Z151</strain>
    </source>
</reference>
<evidence type="ECO:0000259" key="3">
    <source>
        <dbReference type="Pfam" id="PF01400"/>
    </source>
</evidence>
<dbReference type="InterPro" id="IPR001506">
    <property type="entry name" value="Peptidase_M12A"/>
</dbReference>
<feature type="signal peptide" evidence="2">
    <location>
        <begin position="1"/>
        <end position="24"/>
    </location>
</feature>
<dbReference type="SUPFAM" id="SSF55486">
    <property type="entry name" value="Metalloproteases ('zincins'), catalytic domain"/>
    <property type="match status" value="1"/>
</dbReference>
<protein>
    <recommendedName>
        <fullName evidence="3">Peptidase M12A domain-containing protein</fullName>
    </recommendedName>
</protein>
<evidence type="ECO:0000313" key="5">
    <source>
        <dbReference type="Proteomes" id="UP000192578"/>
    </source>
</evidence>
<dbReference type="GO" id="GO:0006508">
    <property type="term" value="P:proteolysis"/>
    <property type="evidence" value="ECO:0007669"/>
    <property type="project" value="InterPro"/>
</dbReference>
<accession>A0A1W0X226</accession>
<evidence type="ECO:0000256" key="2">
    <source>
        <dbReference type="SAM" id="SignalP"/>
    </source>
</evidence>
<dbReference type="InterPro" id="IPR024079">
    <property type="entry name" value="MetalloPept_cat_dom_sf"/>
</dbReference>
<comment type="caution">
    <text evidence="4">The sequence shown here is derived from an EMBL/GenBank/DDBJ whole genome shotgun (WGS) entry which is preliminary data.</text>
</comment>
<feature type="domain" description="Peptidase M12A" evidence="3">
    <location>
        <begin position="55"/>
        <end position="259"/>
    </location>
</feature>
<dbReference type="Proteomes" id="UP000192578">
    <property type="component" value="Unassembled WGS sequence"/>
</dbReference>
<feature type="chain" id="PRO_5012325512" description="Peptidase M12A domain-containing protein" evidence="2">
    <location>
        <begin position="25"/>
        <end position="422"/>
    </location>
</feature>
<dbReference type="PANTHER" id="PTHR10127">
    <property type="entry name" value="DISCOIDIN, CUB, EGF, LAMININ , AND ZINC METALLOPROTEASE DOMAIN CONTAINING"/>
    <property type="match status" value="1"/>
</dbReference>